<evidence type="ECO:0000256" key="7">
    <source>
        <dbReference type="ARBA" id="ARBA00022519"/>
    </source>
</evidence>
<evidence type="ECO:0000256" key="13">
    <source>
        <dbReference type="ARBA" id="ARBA00022989"/>
    </source>
</evidence>
<dbReference type="GO" id="GO:0006099">
    <property type="term" value="P:tricarboxylic acid cycle"/>
    <property type="evidence" value="ECO:0007669"/>
    <property type="project" value="UniProtKB-UniRule"/>
</dbReference>
<evidence type="ECO:0000256" key="8">
    <source>
        <dbReference type="ARBA" id="ARBA00022532"/>
    </source>
</evidence>
<evidence type="ECO:0000313" key="20">
    <source>
        <dbReference type="EMBL" id="PCJ42171.1"/>
    </source>
</evidence>
<dbReference type="PANTHER" id="PTHR38689">
    <property type="entry name" value="SUCCINATE DEHYDROGENASE HYDROPHOBIC MEMBRANE ANCHOR SUBUNIT"/>
    <property type="match status" value="1"/>
</dbReference>
<keyword evidence="6 16" id="KW-1003">Cell membrane</keyword>
<sequence>MVTNITSFGRSGLHDWVVQRVSAVFLLLYILFLAYVFISRPDMQYQEWQTLFANNAVRIFSLLALLSLCAHAWIGMWTIATDYLTSKMLGASANKLRFAFESLCLLTLFIYFVWGVQILWSI</sequence>
<proteinExistence type="predicted"/>
<dbReference type="GO" id="GO:0017004">
    <property type="term" value="P:cytochrome complex assembly"/>
    <property type="evidence" value="ECO:0007669"/>
    <property type="project" value="TreeGrafter"/>
</dbReference>
<dbReference type="InterPro" id="IPR014312">
    <property type="entry name" value="Succ_DH_anchor"/>
</dbReference>
<dbReference type="EMBL" id="NVWI01000003">
    <property type="protein sequence ID" value="PCJ42171.1"/>
    <property type="molecule type" value="Genomic_DNA"/>
</dbReference>
<evidence type="ECO:0000313" key="21">
    <source>
        <dbReference type="Proteomes" id="UP000228987"/>
    </source>
</evidence>
<comment type="cofactor">
    <cofactor evidence="18">
        <name>heme</name>
        <dbReference type="ChEBI" id="CHEBI:30413"/>
    </cofactor>
    <text evidence="18">The heme is bound between the two transmembrane subunits.</text>
</comment>
<feature type="transmembrane region" description="Helical" evidence="19">
    <location>
        <begin position="99"/>
        <end position="120"/>
    </location>
</feature>
<keyword evidence="13 19" id="KW-1133">Transmembrane helix</keyword>
<feature type="binding site" description="axial binding residue" evidence="18">
    <location>
        <position position="71"/>
    </location>
    <ligand>
        <name>heme</name>
        <dbReference type="ChEBI" id="CHEBI:30413"/>
        <note>ligand shared with second transmembrane subunit</note>
    </ligand>
    <ligandPart>
        <name>Fe</name>
        <dbReference type="ChEBI" id="CHEBI:18248"/>
    </ligandPart>
</feature>
<evidence type="ECO:0000256" key="14">
    <source>
        <dbReference type="ARBA" id="ARBA00023004"/>
    </source>
</evidence>
<dbReference type="GO" id="GO:0046872">
    <property type="term" value="F:metal ion binding"/>
    <property type="evidence" value="ECO:0007669"/>
    <property type="project" value="UniProtKB-KW"/>
</dbReference>
<keyword evidence="12 16" id="KW-0249">Electron transport</keyword>
<feature type="binding site" evidence="17">
    <location>
        <position position="83"/>
    </location>
    <ligand>
        <name>a ubiquinone</name>
        <dbReference type="ChEBI" id="CHEBI:16389"/>
    </ligand>
</feature>
<evidence type="ECO:0000256" key="19">
    <source>
        <dbReference type="SAM" id="Phobius"/>
    </source>
</evidence>
<dbReference type="CDD" id="cd03494">
    <property type="entry name" value="SQR_TypeC_SdhD"/>
    <property type="match status" value="1"/>
</dbReference>
<comment type="function">
    <text evidence="1 16">Membrane-anchoring subunit of succinate dehydrogenase (SDH).</text>
</comment>
<evidence type="ECO:0000256" key="10">
    <source>
        <dbReference type="ARBA" id="ARBA00022692"/>
    </source>
</evidence>
<dbReference type="Pfam" id="PF01127">
    <property type="entry name" value="Sdh_cyt"/>
    <property type="match status" value="1"/>
</dbReference>
<comment type="caution">
    <text evidence="20">The sequence shown here is derived from an EMBL/GenBank/DDBJ whole genome shotgun (WGS) entry which is preliminary data.</text>
</comment>
<keyword evidence="7 16" id="KW-0997">Cell inner membrane</keyword>
<dbReference type="PIRSF" id="PIRSF000169">
    <property type="entry name" value="SDH_D"/>
    <property type="match status" value="1"/>
</dbReference>
<evidence type="ECO:0000256" key="15">
    <source>
        <dbReference type="ARBA" id="ARBA00023136"/>
    </source>
</evidence>
<dbReference type="SUPFAM" id="SSF81343">
    <property type="entry name" value="Fumarate reductase respiratory complex transmembrane subunits"/>
    <property type="match status" value="1"/>
</dbReference>
<evidence type="ECO:0000256" key="3">
    <source>
        <dbReference type="ARBA" id="ARBA00005163"/>
    </source>
</evidence>
<dbReference type="GO" id="GO:0005886">
    <property type="term" value="C:plasma membrane"/>
    <property type="evidence" value="ECO:0007669"/>
    <property type="project" value="UniProtKB-SubCell"/>
</dbReference>
<evidence type="ECO:0000256" key="9">
    <source>
        <dbReference type="ARBA" id="ARBA00022617"/>
    </source>
</evidence>
<reference evidence="21" key="1">
    <citation type="submission" date="2017-08" db="EMBL/GenBank/DDBJ databases">
        <title>A dynamic microbial community with high functional redundancy inhabits the cold, oxic subseafloor aquifer.</title>
        <authorList>
            <person name="Tully B.J."/>
            <person name="Wheat C.G."/>
            <person name="Glazer B.T."/>
            <person name="Huber J.A."/>
        </authorList>
    </citation>
    <scope>NUCLEOTIDE SEQUENCE [LARGE SCALE GENOMIC DNA]</scope>
</reference>
<keyword evidence="8 16" id="KW-0816">Tricarboxylic acid cycle</keyword>
<protein>
    <recommendedName>
        <fullName evidence="4 16">Succinate dehydrogenase hydrophobic membrane anchor subunit</fullName>
    </recommendedName>
</protein>
<dbReference type="UniPathway" id="UPA00223"/>
<keyword evidence="15 16" id="KW-0472">Membrane</keyword>
<dbReference type="Gene3D" id="1.20.1300.10">
    <property type="entry name" value="Fumarate reductase/succinate dehydrogenase, transmembrane subunit"/>
    <property type="match status" value="1"/>
</dbReference>
<dbReference type="InterPro" id="IPR000701">
    <property type="entry name" value="SuccDH_FuR_B_TM-su"/>
</dbReference>
<feature type="transmembrane region" description="Helical" evidence="19">
    <location>
        <begin position="59"/>
        <end position="79"/>
    </location>
</feature>
<keyword evidence="14 18" id="KW-0408">Iron</keyword>
<dbReference type="InterPro" id="IPR034804">
    <property type="entry name" value="SQR/QFR_C/D"/>
</dbReference>
<keyword evidence="10 19" id="KW-0812">Transmembrane</keyword>
<dbReference type="NCBIfam" id="TIGR02968">
    <property type="entry name" value="succ_dehyd_anc"/>
    <property type="match status" value="1"/>
</dbReference>
<comment type="pathway">
    <text evidence="3 16">Carbohydrate metabolism; tricarboxylic acid cycle.</text>
</comment>
<name>A0A2A5CF90_9GAMM</name>
<dbReference type="AlphaFoldDB" id="A0A2A5CF90"/>
<keyword evidence="5 16" id="KW-0813">Transport</keyword>
<gene>
    <name evidence="20" type="primary">sdhD</name>
    <name evidence="20" type="ORF">COA71_06155</name>
</gene>
<feature type="transmembrane region" description="Helical" evidence="19">
    <location>
        <begin position="20"/>
        <end position="38"/>
    </location>
</feature>
<dbReference type="Proteomes" id="UP000228987">
    <property type="component" value="Unassembled WGS sequence"/>
</dbReference>
<evidence type="ECO:0000256" key="1">
    <source>
        <dbReference type="ARBA" id="ARBA00004050"/>
    </source>
</evidence>
<evidence type="ECO:0000256" key="18">
    <source>
        <dbReference type="PIRSR" id="PIRSR000169-2"/>
    </source>
</evidence>
<evidence type="ECO:0000256" key="6">
    <source>
        <dbReference type="ARBA" id="ARBA00022475"/>
    </source>
</evidence>
<comment type="subcellular location">
    <subcellularLocation>
        <location evidence="2 16">Cell inner membrane</location>
        <topology evidence="2 16">Multi-pass membrane protein</topology>
    </subcellularLocation>
</comment>
<accession>A0A2A5CF90</accession>
<evidence type="ECO:0000256" key="11">
    <source>
        <dbReference type="ARBA" id="ARBA00022723"/>
    </source>
</evidence>
<keyword evidence="9 18" id="KW-0349">Heme</keyword>
<evidence type="ECO:0000256" key="4">
    <source>
        <dbReference type="ARBA" id="ARBA00019425"/>
    </source>
</evidence>
<organism evidence="20 21">
    <name type="scientific">SAR86 cluster bacterium</name>
    <dbReference type="NCBI Taxonomy" id="2030880"/>
    <lineage>
        <taxon>Bacteria</taxon>
        <taxon>Pseudomonadati</taxon>
        <taxon>Pseudomonadota</taxon>
        <taxon>Gammaproteobacteria</taxon>
        <taxon>SAR86 cluster</taxon>
    </lineage>
</organism>
<keyword evidence="11 18" id="KW-0479">Metal-binding</keyword>
<evidence type="ECO:0000256" key="5">
    <source>
        <dbReference type="ARBA" id="ARBA00022448"/>
    </source>
</evidence>
<dbReference type="GO" id="GO:0009055">
    <property type="term" value="F:electron transfer activity"/>
    <property type="evidence" value="ECO:0007669"/>
    <property type="project" value="TreeGrafter"/>
</dbReference>
<evidence type="ECO:0000256" key="17">
    <source>
        <dbReference type="PIRSR" id="PIRSR000169-1"/>
    </source>
</evidence>
<evidence type="ECO:0000256" key="2">
    <source>
        <dbReference type="ARBA" id="ARBA00004429"/>
    </source>
</evidence>
<dbReference type="PANTHER" id="PTHR38689:SF1">
    <property type="entry name" value="SUCCINATE DEHYDROGENASE HYDROPHOBIC MEMBRANE ANCHOR SUBUNIT"/>
    <property type="match status" value="1"/>
</dbReference>
<dbReference type="GO" id="GO:0020037">
    <property type="term" value="F:heme binding"/>
    <property type="evidence" value="ECO:0007669"/>
    <property type="project" value="InterPro"/>
</dbReference>
<evidence type="ECO:0000256" key="16">
    <source>
        <dbReference type="PIRNR" id="PIRNR000169"/>
    </source>
</evidence>
<evidence type="ECO:0000256" key="12">
    <source>
        <dbReference type="ARBA" id="ARBA00022982"/>
    </source>
</evidence>